<dbReference type="EMBL" id="CP128355">
    <property type="protein sequence ID" value="XAF71402.1"/>
    <property type="molecule type" value="Genomic_DNA"/>
</dbReference>
<keyword evidence="6" id="KW-0255">Endonuclease</keyword>
<proteinExistence type="predicted"/>
<keyword evidence="4" id="KW-0411">Iron-sulfur</keyword>
<keyword evidence="1" id="KW-0004">4Fe-4S</keyword>
<dbReference type="Pfam" id="PF00730">
    <property type="entry name" value="HhH-GPD"/>
    <property type="match status" value="1"/>
</dbReference>
<keyword evidence="2" id="KW-0479">Metal-binding</keyword>
<evidence type="ECO:0000256" key="3">
    <source>
        <dbReference type="ARBA" id="ARBA00023004"/>
    </source>
</evidence>
<evidence type="ECO:0000256" key="2">
    <source>
        <dbReference type="ARBA" id="ARBA00022723"/>
    </source>
</evidence>
<name>A0ABZ3EFW4_9STAP</name>
<protein>
    <submittedName>
        <fullName evidence="6">Endonuclease III domain-containing protein</fullName>
    </submittedName>
</protein>
<dbReference type="PANTHER" id="PTHR10359">
    <property type="entry name" value="A/G-SPECIFIC ADENINE GLYCOSYLASE/ENDONUCLEASE III"/>
    <property type="match status" value="1"/>
</dbReference>
<reference evidence="6 7" key="1">
    <citation type="journal article" date="2024" name="Pathogens">
        <title>Staphylococcus hsinchuensis sp. nov., Isolated from Soymilk.</title>
        <authorList>
            <person name="Wang Y.T."/>
            <person name="Lin Y.C."/>
            <person name="Hsieh Y.H."/>
            <person name="Lin Y.T."/>
            <person name="Hamada M."/>
            <person name="Chen C.C."/>
            <person name="Liou J.S."/>
            <person name="Lee A.Y."/>
            <person name="Zhang W.L."/>
            <person name="Chen Y.T."/>
            <person name="Huang C.H."/>
        </authorList>
    </citation>
    <scope>NUCLEOTIDE SEQUENCE [LARGE SCALE GENOMIC DNA]</scope>
    <source>
        <strain evidence="6 7">H164</strain>
    </source>
</reference>
<evidence type="ECO:0000313" key="7">
    <source>
        <dbReference type="Proteomes" id="UP001436297"/>
    </source>
</evidence>
<evidence type="ECO:0000256" key="4">
    <source>
        <dbReference type="ARBA" id="ARBA00023014"/>
    </source>
</evidence>
<keyword evidence="6" id="KW-0540">Nuclease</keyword>
<organism evidence="6 7">
    <name type="scientific">Staphylococcus hsinchuensis</name>
    <dbReference type="NCBI Taxonomy" id="3051183"/>
    <lineage>
        <taxon>Bacteria</taxon>
        <taxon>Bacillati</taxon>
        <taxon>Bacillota</taxon>
        <taxon>Bacilli</taxon>
        <taxon>Bacillales</taxon>
        <taxon>Staphylococcaceae</taxon>
        <taxon>Staphylococcus</taxon>
    </lineage>
</organism>
<dbReference type="InterPro" id="IPR011257">
    <property type="entry name" value="DNA_glycosylase"/>
</dbReference>
<keyword evidence="7" id="KW-1185">Reference proteome</keyword>
<dbReference type="CDD" id="cd00056">
    <property type="entry name" value="ENDO3c"/>
    <property type="match status" value="1"/>
</dbReference>
<dbReference type="RefSeq" id="WP_251943964.1">
    <property type="nucleotide sequence ID" value="NZ_CP128355.1"/>
</dbReference>
<dbReference type="SMART" id="SM00478">
    <property type="entry name" value="ENDO3c"/>
    <property type="match status" value="1"/>
</dbReference>
<evidence type="ECO:0000256" key="1">
    <source>
        <dbReference type="ARBA" id="ARBA00022485"/>
    </source>
</evidence>
<evidence type="ECO:0000259" key="5">
    <source>
        <dbReference type="SMART" id="SM00478"/>
    </source>
</evidence>
<dbReference type="PANTHER" id="PTHR10359:SF19">
    <property type="entry name" value="DNA REPAIR GLYCOSYLASE MJ1434-RELATED"/>
    <property type="match status" value="1"/>
</dbReference>
<keyword evidence="6" id="KW-0378">Hydrolase</keyword>
<gene>
    <name evidence="6" type="ORF">QQM35_04730</name>
</gene>
<dbReference type="Proteomes" id="UP001436297">
    <property type="component" value="Chromosome"/>
</dbReference>
<sequence>MLDTASLYKKLYQHMGPQGWWPAETQIEMMLGAILVQNTNWRNAAYAIQSLKEATNLDPHHILRLDLETLQQLIRSSGFYKNKAKTIHALLKWLDVHDFDYEAIANYYHKSMRDELLKIKGIGSETADVLFVYVFGGIEFIPDKYTRRIYEKLGYDQIETYDKFKKHIELPTDFTNQDAKEFHALLDNFGKNYFNGKNTEKMTFLDQYFVK</sequence>
<dbReference type="Gene3D" id="1.10.340.30">
    <property type="entry name" value="Hypothetical protein, domain 2"/>
    <property type="match status" value="1"/>
</dbReference>
<dbReference type="GO" id="GO:0004519">
    <property type="term" value="F:endonuclease activity"/>
    <property type="evidence" value="ECO:0007669"/>
    <property type="project" value="UniProtKB-KW"/>
</dbReference>
<keyword evidence="3" id="KW-0408">Iron</keyword>
<accession>A0ABZ3EFW4</accession>
<evidence type="ECO:0000313" key="6">
    <source>
        <dbReference type="EMBL" id="XAF71402.1"/>
    </source>
</evidence>
<dbReference type="InterPro" id="IPR003265">
    <property type="entry name" value="HhH-GPD_domain"/>
</dbReference>
<dbReference type="SUPFAM" id="SSF48150">
    <property type="entry name" value="DNA-glycosylase"/>
    <property type="match status" value="1"/>
</dbReference>
<feature type="domain" description="HhH-GPD" evidence="5">
    <location>
        <begin position="35"/>
        <end position="192"/>
    </location>
</feature>
<dbReference type="PIRSF" id="PIRSF001435">
    <property type="entry name" value="Nth"/>
    <property type="match status" value="1"/>
</dbReference>